<evidence type="ECO:0000313" key="1">
    <source>
        <dbReference type="EMBL" id="AAM79941.1"/>
    </source>
</evidence>
<reference evidence="1 2" key="1">
    <citation type="journal article" date="2002" name="Proc. Natl. Acad. Sci. U.S.A.">
        <title>Genome sequence of a serotype M3 strain of group A Streptococcus: phage-encoded toxins, the high-virulence phenotype, and clone emergence.</title>
        <authorList>
            <person name="Beres S.B."/>
            <person name="Sylva G.L."/>
            <person name="Barbian K.D."/>
            <person name="Lei B."/>
            <person name="Hoff J.S."/>
            <person name="Mammarella N.D."/>
            <person name="Liu M.Y."/>
            <person name="Smoot J.C."/>
            <person name="Porcella S.F."/>
            <person name="Parkins L.D."/>
            <person name="Campbell D.S."/>
            <person name="Smith T.M."/>
            <person name="McCormick J.K."/>
            <person name="Leung D.Y."/>
            <person name="Schlievert P.M."/>
            <person name="Musser J.M."/>
        </authorList>
    </citation>
    <scope>NUCLEOTIDE SEQUENCE [LARGE SCALE GENOMIC DNA]</scope>
    <source>
        <strain evidence="2">ATCC BAA-595 / MGAS315</strain>
    </source>
</reference>
<protein>
    <submittedName>
        <fullName evidence="1">Uncharacterized protein</fullName>
    </submittedName>
</protein>
<dbReference type="EMBL" id="AE014074">
    <property type="protein sequence ID" value="AAM79941.1"/>
    <property type="molecule type" value="Genomic_DNA"/>
</dbReference>
<organism evidence="1 2">
    <name type="scientific">Streptococcus pyogenes serotype M3 (strain ATCC BAA-595 / MGAS315)</name>
    <dbReference type="NCBI Taxonomy" id="198466"/>
    <lineage>
        <taxon>Bacteria</taxon>
        <taxon>Bacillati</taxon>
        <taxon>Bacillota</taxon>
        <taxon>Bacilli</taxon>
        <taxon>Lactobacillales</taxon>
        <taxon>Streptococcaceae</taxon>
        <taxon>Streptococcus</taxon>
    </lineage>
</organism>
<proteinExistence type="predicted"/>
<dbReference type="KEGG" id="spg:SpyM3_1334"/>
<evidence type="ECO:0000313" key="2">
    <source>
        <dbReference type="Proteomes" id="UP000000564"/>
    </source>
</evidence>
<dbReference type="AlphaFoldDB" id="A0A0H2UVU9"/>
<dbReference type="Proteomes" id="UP000000564">
    <property type="component" value="Chromosome"/>
</dbReference>
<sequence>MRKYIEFKDEWKSAVDHLNDFIDKNKYAKVTVVGYQVVQLSPYGRDLTYILAEVEG</sequence>
<accession>A0A0H2UVU9</accession>
<dbReference type="RefSeq" id="WP_011054814.1">
    <property type="nucleotide sequence ID" value="NC_004070.1"/>
</dbReference>
<dbReference type="HOGENOM" id="CLU_205395_0_0_9"/>
<gene>
    <name evidence="1" type="ordered locus">SpyM3_1334</name>
</gene>
<name>A0A0H2UVU9_STRP3</name>